<accession>A0ABS7ALI2</accession>
<dbReference type="Pfam" id="PF13539">
    <property type="entry name" value="Peptidase_M15_4"/>
    <property type="match status" value="1"/>
</dbReference>
<organism evidence="3 4">
    <name type="scientific">Clostridium weizhouense</name>
    <dbReference type="NCBI Taxonomy" id="2859781"/>
    <lineage>
        <taxon>Bacteria</taxon>
        <taxon>Bacillati</taxon>
        <taxon>Bacillota</taxon>
        <taxon>Clostridia</taxon>
        <taxon>Eubacteriales</taxon>
        <taxon>Clostridiaceae</taxon>
        <taxon>Clostridium</taxon>
    </lineage>
</organism>
<dbReference type="Gene3D" id="3.30.1380.10">
    <property type="match status" value="1"/>
</dbReference>
<gene>
    <name evidence="3" type="ORF">KYD98_05395</name>
</gene>
<keyword evidence="1" id="KW-0732">Signal</keyword>
<protein>
    <submittedName>
        <fullName evidence="3">M15 family metallopeptidase</fullName>
    </submittedName>
</protein>
<evidence type="ECO:0000313" key="3">
    <source>
        <dbReference type="EMBL" id="MBW6409518.1"/>
    </source>
</evidence>
<evidence type="ECO:0000259" key="2">
    <source>
        <dbReference type="Pfam" id="PF13539"/>
    </source>
</evidence>
<keyword evidence="4" id="KW-1185">Reference proteome</keyword>
<reference evidence="3 4" key="1">
    <citation type="submission" date="2021-07" db="EMBL/GenBank/DDBJ databases">
        <title>Clostridium weizhouense sp. nov., an anaerobic bacterium isolated from activated sludge of Petroleum wastewater.</title>
        <authorList>
            <person name="Li Q."/>
        </authorList>
    </citation>
    <scope>NUCLEOTIDE SEQUENCE [LARGE SCALE GENOMIC DNA]</scope>
    <source>
        <strain evidence="3 4">YB-6</strain>
    </source>
</reference>
<comment type="caution">
    <text evidence="3">The sequence shown here is derived from an EMBL/GenBank/DDBJ whole genome shotgun (WGS) entry which is preliminary data.</text>
</comment>
<dbReference type="SUPFAM" id="SSF55166">
    <property type="entry name" value="Hedgehog/DD-peptidase"/>
    <property type="match status" value="1"/>
</dbReference>
<evidence type="ECO:0000313" key="4">
    <source>
        <dbReference type="Proteomes" id="UP001519921"/>
    </source>
</evidence>
<sequence>MIKKLNIFIICFLVIFNISVKSNANDNMDYVIQMKQDILTLMLAYPEYIVGVEKKDNDKVYIIMKSGKKILYDDKLNKTHEQKLENPDLQDMLEQYYPFEKNTNVMDKTFDPGRARQYDLLGEVYGNSKKAIESNLTHLKYGYKNYQFNKKNNANTCLEEVLKELIPLSKNRGDIASILYPPSGTYNYRVISGTGRLSPHSYGIAIDLKSDRKDYWKWCSQEDGSKRVSEYPKELVDAFEKNNFIWGGKWGHFDILHFEYRPEIILKARYFTAFNKNNKWYEGAPVEEETTKNYIDIIEKTLN</sequence>
<dbReference type="EMBL" id="JAHXPT010000003">
    <property type="protein sequence ID" value="MBW6409518.1"/>
    <property type="molecule type" value="Genomic_DNA"/>
</dbReference>
<feature type="chain" id="PRO_5046819030" evidence="1">
    <location>
        <begin position="25"/>
        <end position="303"/>
    </location>
</feature>
<dbReference type="InterPro" id="IPR039561">
    <property type="entry name" value="Peptidase_M15C"/>
</dbReference>
<dbReference type="RefSeq" id="WP_219778574.1">
    <property type="nucleotide sequence ID" value="NZ_JAHXPT010000003.1"/>
</dbReference>
<evidence type="ECO:0000256" key="1">
    <source>
        <dbReference type="SAM" id="SignalP"/>
    </source>
</evidence>
<feature type="domain" description="Peptidase M15C" evidence="2">
    <location>
        <begin position="193"/>
        <end position="260"/>
    </location>
</feature>
<feature type="signal peptide" evidence="1">
    <location>
        <begin position="1"/>
        <end position="24"/>
    </location>
</feature>
<dbReference type="InterPro" id="IPR009045">
    <property type="entry name" value="Zn_M74/Hedgehog-like"/>
</dbReference>
<dbReference type="Proteomes" id="UP001519921">
    <property type="component" value="Unassembled WGS sequence"/>
</dbReference>
<name>A0ABS7ALI2_9CLOT</name>
<proteinExistence type="predicted"/>